<evidence type="ECO:0000256" key="3">
    <source>
        <dbReference type="ARBA" id="ARBA00022845"/>
    </source>
</evidence>
<feature type="compositionally biased region" description="Polar residues" evidence="6">
    <location>
        <begin position="87"/>
        <end position="96"/>
    </location>
</feature>
<keyword evidence="4 5" id="KW-0694">RNA-binding</keyword>
<comment type="subunit">
    <text evidence="5">Homodimer; the beta-strands of each monomer intercalate to form a hydrophobic core, while the alpha-helices form wings that extend away from the core.</text>
</comment>
<evidence type="ECO:0000313" key="7">
    <source>
        <dbReference type="EMBL" id="KPL77512.1"/>
    </source>
</evidence>
<dbReference type="OrthoDB" id="9809061at2"/>
<gene>
    <name evidence="5" type="primary">csrA</name>
    <name evidence="7" type="ORF">AC812_02910</name>
</gene>
<comment type="similarity">
    <text evidence="5">Belongs to the CsrA/RsmA family.</text>
</comment>
<dbReference type="AlphaFoldDB" id="A0A0P6X3K9"/>
<dbReference type="GO" id="GO:0044781">
    <property type="term" value="P:bacterial-type flagellum organization"/>
    <property type="evidence" value="ECO:0007669"/>
    <property type="project" value="UniProtKB-KW"/>
</dbReference>
<dbReference type="GO" id="GO:1902208">
    <property type="term" value="P:regulation of bacterial-type flagellum assembly"/>
    <property type="evidence" value="ECO:0007669"/>
    <property type="project" value="UniProtKB-UniRule"/>
</dbReference>
<reference evidence="7 8" key="1">
    <citation type="submission" date="2015-07" db="EMBL/GenBank/DDBJ databases">
        <title>Draft genome of Bellilinea caldifistulae DSM 17877.</title>
        <authorList>
            <person name="Hemp J."/>
            <person name="Ward L.M."/>
            <person name="Pace L.A."/>
            <person name="Fischer W.W."/>
        </authorList>
    </citation>
    <scope>NUCLEOTIDE SEQUENCE [LARGE SCALE GENOMIC DNA]</scope>
    <source>
        <strain evidence="7 8">GOMI-1</strain>
    </source>
</reference>
<organism evidence="7 8">
    <name type="scientific">Bellilinea caldifistulae</name>
    <dbReference type="NCBI Taxonomy" id="360411"/>
    <lineage>
        <taxon>Bacteria</taxon>
        <taxon>Bacillati</taxon>
        <taxon>Chloroflexota</taxon>
        <taxon>Anaerolineae</taxon>
        <taxon>Anaerolineales</taxon>
        <taxon>Anaerolineaceae</taxon>
        <taxon>Bellilinea</taxon>
    </lineage>
</organism>
<keyword evidence="3 5" id="KW-0810">Translation regulation</keyword>
<dbReference type="PANTHER" id="PTHR34984:SF1">
    <property type="entry name" value="CARBON STORAGE REGULATOR"/>
    <property type="match status" value="1"/>
</dbReference>
<dbReference type="Pfam" id="PF02599">
    <property type="entry name" value="CsrA"/>
    <property type="match status" value="1"/>
</dbReference>
<dbReference type="GO" id="GO:0048027">
    <property type="term" value="F:mRNA 5'-UTR binding"/>
    <property type="evidence" value="ECO:0007669"/>
    <property type="project" value="UniProtKB-UniRule"/>
</dbReference>
<evidence type="ECO:0000256" key="1">
    <source>
        <dbReference type="ARBA" id="ARBA00022490"/>
    </source>
</evidence>
<dbReference type="SUPFAM" id="SSF117130">
    <property type="entry name" value="CsrA-like"/>
    <property type="match status" value="1"/>
</dbReference>
<dbReference type="GO" id="GO:0005829">
    <property type="term" value="C:cytosol"/>
    <property type="evidence" value="ECO:0007669"/>
    <property type="project" value="TreeGrafter"/>
</dbReference>
<keyword evidence="2 5" id="KW-0678">Repressor</keyword>
<comment type="caution">
    <text evidence="7">The sequence shown here is derived from an EMBL/GenBank/DDBJ whole genome shotgun (WGS) entry which is preliminary data.</text>
</comment>
<evidence type="ECO:0000256" key="4">
    <source>
        <dbReference type="ARBA" id="ARBA00022884"/>
    </source>
</evidence>
<dbReference type="InterPro" id="IPR003751">
    <property type="entry name" value="CsrA"/>
</dbReference>
<feature type="region of interest" description="Disordered" evidence="6">
    <location>
        <begin position="76"/>
        <end position="96"/>
    </location>
</feature>
<dbReference type="STRING" id="360411.AC812_02910"/>
<comment type="function">
    <text evidence="5">A translational regulator that binds mRNA to regulate translation initiation and/or mRNA stability. Usually binds in the 5'-UTR at or near the Shine-Dalgarno sequence preventing ribosome-binding, thus repressing translation. Its main target seems to be the major flagellin gene, while its function is anatagonized by FliW.</text>
</comment>
<dbReference type="HAMAP" id="MF_00167">
    <property type="entry name" value="CsrA"/>
    <property type="match status" value="1"/>
</dbReference>
<dbReference type="NCBIfam" id="TIGR00202">
    <property type="entry name" value="csrA"/>
    <property type="match status" value="1"/>
</dbReference>
<comment type="subcellular location">
    <subcellularLocation>
        <location evidence="5">Cytoplasm</location>
    </subcellularLocation>
</comment>
<evidence type="ECO:0000313" key="8">
    <source>
        <dbReference type="Proteomes" id="UP000050514"/>
    </source>
</evidence>
<dbReference type="Gene3D" id="2.60.40.4380">
    <property type="entry name" value="Translational regulator CsrA"/>
    <property type="match status" value="1"/>
</dbReference>
<dbReference type="PANTHER" id="PTHR34984">
    <property type="entry name" value="CARBON STORAGE REGULATOR"/>
    <property type="match status" value="1"/>
</dbReference>
<accession>A0A0P6X3K9</accession>
<evidence type="ECO:0000256" key="6">
    <source>
        <dbReference type="SAM" id="MobiDB-lite"/>
    </source>
</evidence>
<keyword evidence="8" id="KW-1185">Reference proteome</keyword>
<evidence type="ECO:0000256" key="5">
    <source>
        <dbReference type="HAMAP-Rule" id="MF_00167"/>
    </source>
</evidence>
<evidence type="ECO:0000256" key="2">
    <source>
        <dbReference type="ARBA" id="ARBA00022491"/>
    </source>
</evidence>
<dbReference type="Proteomes" id="UP000050514">
    <property type="component" value="Unassembled WGS sequence"/>
</dbReference>
<dbReference type="InterPro" id="IPR036107">
    <property type="entry name" value="CsrA_sf"/>
</dbReference>
<dbReference type="GO" id="GO:0006402">
    <property type="term" value="P:mRNA catabolic process"/>
    <property type="evidence" value="ECO:0007669"/>
    <property type="project" value="InterPro"/>
</dbReference>
<dbReference type="NCBIfam" id="NF002469">
    <property type="entry name" value="PRK01712.1"/>
    <property type="match status" value="1"/>
</dbReference>
<dbReference type="EMBL" id="LGHJ01000009">
    <property type="protein sequence ID" value="KPL77512.1"/>
    <property type="molecule type" value="Genomic_DNA"/>
</dbReference>
<keyword evidence="1 5" id="KW-0963">Cytoplasm</keyword>
<dbReference type="RefSeq" id="WP_082148933.1">
    <property type="nucleotide sequence ID" value="NZ_DF967971.1"/>
</dbReference>
<name>A0A0P6X3K9_9CHLR</name>
<keyword evidence="5" id="KW-1005">Bacterial flagellum biogenesis</keyword>
<sequence>MLVLTRRVDESIAIGDSITVTVLAVEGDRVKLGITAPRDVLILRQEVAEAVKEQSRLQELLASGPEPESFEALRKLLADETSEENPPASSEKPNQA</sequence>
<proteinExistence type="inferred from homology"/>
<dbReference type="FunFam" id="2.60.40.4380:FF:000002">
    <property type="entry name" value="Translational regulator CsrA"/>
    <property type="match status" value="1"/>
</dbReference>
<dbReference type="GO" id="GO:0045947">
    <property type="term" value="P:negative regulation of translational initiation"/>
    <property type="evidence" value="ECO:0007669"/>
    <property type="project" value="UniProtKB-UniRule"/>
</dbReference>
<dbReference type="GO" id="GO:0006109">
    <property type="term" value="P:regulation of carbohydrate metabolic process"/>
    <property type="evidence" value="ECO:0007669"/>
    <property type="project" value="InterPro"/>
</dbReference>
<protein>
    <recommendedName>
        <fullName evidence="5">Translational regulator CsrA</fullName>
    </recommendedName>
</protein>